<keyword evidence="9" id="KW-1185">Reference proteome</keyword>
<dbReference type="KEGG" id="bwh:A9C19_13045"/>
<dbReference type="OrthoDB" id="2387346at2"/>
<sequence>MDPFIPLSQYVSYMLYAYLVGYVVLQFVPQTNKPSINVSKRSLLLSILAIIILTFLPVIQVITFFATDGVFSLTAYSILTEFQIGIAWLYGSFFAILLWMTIYVNGSKYVQATFLLIMILAVGYSSHASSLNLWSGLFSHSIHFLVVTIWVGVLLHVVWIGKETTNWYGFLKWFTPLSICLVIITIVTGVLLMLFVMEPADYFDSWVLTYGQVLLLKHISIVPILAFAFINGFLVKKTKLSSDFNPLKWVQAETVILMIVFFITGILGTLPPPHQVNTTLLQEGPAFWIEGLIGQKIEAPFHVQLVASFEGILLFIIGILFLSMIIMSFYKKANPYLALGFGLAFILATYIGLMFSIGIQ</sequence>
<dbReference type="InterPro" id="IPR032694">
    <property type="entry name" value="CopC/D"/>
</dbReference>
<evidence type="ECO:0000256" key="1">
    <source>
        <dbReference type="ARBA" id="ARBA00004651"/>
    </source>
</evidence>
<evidence type="ECO:0000256" key="6">
    <source>
        <dbReference type="SAM" id="Phobius"/>
    </source>
</evidence>
<feature type="transmembrane region" description="Helical" evidence="6">
    <location>
        <begin position="215"/>
        <end position="235"/>
    </location>
</feature>
<keyword evidence="3 6" id="KW-0812">Transmembrane</keyword>
<gene>
    <name evidence="8" type="ORF">A9C19_13045</name>
</gene>
<comment type="subcellular location">
    <subcellularLocation>
        <location evidence="1">Cell membrane</location>
        <topology evidence="1">Multi-pass membrane protein</topology>
    </subcellularLocation>
</comment>
<dbReference type="Proteomes" id="UP000181936">
    <property type="component" value="Chromosome"/>
</dbReference>
<dbReference type="PANTHER" id="PTHR34820:SF4">
    <property type="entry name" value="INNER MEMBRANE PROTEIN YEBZ"/>
    <property type="match status" value="1"/>
</dbReference>
<feature type="transmembrane region" description="Helical" evidence="6">
    <location>
        <begin position="43"/>
        <end position="66"/>
    </location>
</feature>
<keyword evidence="5 6" id="KW-0472">Membrane</keyword>
<feature type="transmembrane region" description="Helical" evidence="6">
    <location>
        <begin position="311"/>
        <end position="330"/>
    </location>
</feature>
<feature type="transmembrane region" description="Helical" evidence="6">
    <location>
        <begin position="86"/>
        <end position="105"/>
    </location>
</feature>
<evidence type="ECO:0000256" key="2">
    <source>
        <dbReference type="ARBA" id="ARBA00022475"/>
    </source>
</evidence>
<dbReference type="Pfam" id="PF05425">
    <property type="entry name" value="CopD"/>
    <property type="match status" value="1"/>
</dbReference>
<evidence type="ECO:0000256" key="3">
    <source>
        <dbReference type="ARBA" id="ARBA00022692"/>
    </source>
</evidence>
<feature type="transmembrane region" description="Helical" evidence="6">
    <location>
        <begin position="337"/>
        <end position="359"/>
    </location>
</feature>
<dbReference type="GO" id="GO:0005886">
    <property type="term" value="C:plasma membrane"/>
    <property type="evidence" value="ECO:0007669"/>
    <property type="project" value="UniProtKB-SubCell"/>
</dbReference>
<feature type="transmembrane region" description="Helical" evidence="6">
    <location>
        <begin position="247"/>
        <end position="270"/>
    </location>
</feature>
<evidence type="ECO:0000259" key="7">
    <source>
        <dbReference type="Pfam" id="PF05425"/>
    </source>
</evidence>
<keyword evidence="2" id="KW-1003">Cell membrane</keyword>
<dbReference type="RefSeq" id="WP_072580396.1">
    <property type="nucleotide sequence ID" value="NZ_CP016020.1"/>
</dbReference>
<feature type="transmembrane region" description="Helical" evidence="6">
    <location>
        <begin position="142"/>
        <end position="161"/>
    </location>
</feature>
<feature type="transmembrane region" description="Helical" evidence="6">
    <location>
        <begin position="173"/>
        <end position="195"/>
    </location>
</feature>
<evidence type="ECO:0000256" key="4">
    <source>
        <dbReference type="ARBA" id="ARBA00022989"/>
    </source>
</evidence>
<evidence type="ECO:0000256" key="5">
    <source>
        <dbReference type="ARBA" id="ARBA00023136"/>
    </source>
</evidence>
<dbReference type="PANTHER" id="PTHR34820">
    <property type="entry name" value="INNER MEMBRANE PROTEIN YEBZ"/>
    <property type="match status" value="1"/>
</dbReference>
<feature type="transmembrane region" description="Helical" evidence="6">
    <location>
        <begin position="112"/>
        <end position="130"/>
    </location>
</feature>
<dbReference type="InterPro" id="IPR008457">
    <property type="entry name" value="Cu-R_CopD_dom"/>
</dbReference>
<organism evidence="8 9">
    <name type="scientific">Bacillus weihaiensis</name>
    <dbReference type="NCBI Taxonomy" id="1547283"/>
    <lineage>
        <taxon>Bacteria</taxon>
        <taxon>Bacillati</taxon>
        <taxon>Bacillota</taxon>
        <taxon>Bacilli</taxon>
        <taxon>Bacillales</taxon>
        <taxon>Bacillaceae</taxon>
        <taxon>Bacillus</taxon>
    </lineage>
</organism>
<protein>
    <recommendedName>
        <fullName evidence="7">Copper resistance protein D domain-containing protein</fullName>
    </recommendedName>
</protein>
<dbReference type="STRING" id="1547283.A9C19_13045"/>
<evidence type="ECO:0000313" key="9">
    <source>
        <dbReference type="Proteomes" id="UP000181936"/>
    </source>
</evidence>
<proteinExistence type="predicted"/>
<feature type="transmembrane region" description="Helical" evidence="6">
    <location>
        <begin position="13"/>
        <end position="31"/>
    </location>
</feature>
<keyword evidence="4 6" id="KW-1133">Transmembrane helix</keyword>
<dbReference type="AlphaFoldDB" id="A0A1L3MTD8"/>
<dbReference type="EMBL" id="CP016020">
    <property type="protein sequence ID" value="APH05603.1"/>
    <property type="molecule type" value="Genomic_DNA"/>
</dbReference>
<feature type="domain" description="Copper resistance protein D" evidence="7">
    <location>
        <begin position="170"/>
        <end position="267"/>
    </location>
</feature>
<dbReference type="GO" id="GO:0006825">
    <property type="term" value="P:copper ion transport"/>
    <property type="evidence" value="ECO:0007669"/>
    <property type="project" value="InterPro"/>
</dbReference>
<evidence type="ECO:0000313" key="8">
    <source>
        <dbReference type="EMBL" id="APH05603.1"/>
    </source>
</evidence>
<name>A0A1L3MTD8_9BACI</name>
<reference evidence="8 9" key="1">
    <citation type="journal article" date="2016" name="Sci. Rep.">
        <title>Complete genome sequence and transcriptomic analysis of a novel marine strain Bacillus weihaiensis reveals the mechanism of brown algae degradation.</title>
        <authorList>
            <person name="Zhu Y."/>
            <person name="Chen P."/>
            <person name="Bao Y."/>
            <person name="Men Y."/>
            <person name="Zeng Y."/>
            <person name="Yang J."/>
            <person name="Sun J."/>
            <person name="Sun Y."/>
        </authorList>
    </citation>
    <scope>NUCLEOTIDE SEQUENCE [LARGE SCALE GENOMIC DNA]</scope>
    <source>
        <strain evidence="8 9">Alg07</strain>
    </source>
</reference>
<accession>A0A1L3MTD8</accession>